<dbReference type="AlphaFoldDB" id="A0A4R4NJ00"/>
<keyword evidence="2" id="KW-0812">Transmembrane</keyword>
<feature type="transmembrane region" description="Helical" evidence="2">
    <location>
        <begin position="123"/>
        <end position="144"/>
    </location>
</feature>
<feature type="transmembrane region" description="Helical" evidence="2">
    <location>
        <begin position="188"/>
        <end position="205"/>
    </location>
</feature>
<proteinExistence type="predicted"/>
<protein>
    <submittedName>
        <fullName evidence="3">DUF2637 domain-containing protein</fullName>
    </submittedName>
</protein>
<feature type="compositionally biased region" description="Basic residues" evidence="1">
    <location>
        <begin position="43"/>
        <end position="54"/>
    </location>
</feature>
<feature type="compositionally biased region" description="Low complexity" evidence="1">
    <location>
        <begin position="439"/>
        <end position="449"/>
    </location>
</feature>
<feature type="transmembrane region" description="Helical" evidence="2">
    <location>
        <begin position="156"/>
        <end position="179"/>
    </location>
</feature>
<evidence type="ECO:0000313" key="3">
    <source>
        <dbReference type="EMBL" id="TDC07673.1"/>
    </source>
</evidence>
<feature type="transmembrane region" description="Helical" evidence="2">
    <location>
        <begin position="211"/>
        <end position="235"/>
    </location>
</feature>
<keyword evidence="4" id="KW-1185">Reference proteome</keyword>
<dbReference type="Proteomes" id="UP000295157">
    <property type="component" value="Unassembled WGS sequence"/>
</dbReference>
<sequence length="458" mass="49656">MADLSSSTAHSAAAPCSPPTSTTKFASRSGEPHDQRTALPGGVRRRVPRLRPGTHRPGALPPPSGDALRRHRRGLAGQGAAHLVPPSGELVRPAQLPALLGTVGPMTAAVYGPRPLTEGEQTAVSVTAAAVAVLGLLGFVISFATVAEAAELSFGWFAWIVPLGIDLGIAVFSALDIVLARLGMRLRLLRVVPWSLTAATVYLNVAGEDTLFGIIAHATLPGLWVVAVEVGAYAIRKRADLARPDHMESIRLSRWLLAFPSTFALWRRMVLWEIRSYPNALGRERDRILARTDLQDRYGRLWRYKATRRERALYRLGELAPQHIQLAPERPVLPPKPKHRAPKKAVRRPRADVTDLMPLGWRIAADHEARDVPLTRDRLRDAIRQTGRSVSTDRAGALLARLRTEAPPDRTTTAGPTADRPHGPTAITTSEGAAPTPPRTVAAPRHPATVTANEAYSS</sequence>
<feature type="region of interest" description="Disordered" evidence="1">
    <location>
        <begin position="1"/>
        <end position="79"/>
    </location>
</feature>
<evidence type="ECO:0000313" key="4">
    <source>
        <dbReference type="Proteomes" id="UP000295157"/>
    </source>
</evidence>
<feature type="region of interest" description="Disordered" evidence="1">
    <location>
        <begin position="329"/>
        <end position="350"/>
    </location>
</feature>
<dbReference type="EMBL" id="SMJZ01000037">
    <property type="protein sequence ID" value="TDC07673.1"/>
    <property type="molecule type" value="Genomic_DNA"/>
</dbReference>
<dbReference type="Pfam" id="PF10935">
    <property type="entry name" value="DUF2637"/>
    <property type="match status" value="1"/>
</dbReference>
<accession>A0A4R4NJ00</accession>
<keyword evidence="2" id="KW-1133">Transmembrane helix</keyword>
<comment type="caution">
    <text evidence="3">The sequence shown here is derived from an EMBL/GenBank/DDBJ whole genome shotgun (WGS) entry which is preliminary data.</text>
</comment>
<dbReference type="InterPro" id="IPR021235">
    <property type="entry name" value="DUF2637"/>
</dbReference>
<evidence type="ECO:0000256" key="1">
    <source>
        <dbReference type="SAM" id="MobiDB-lite"/>
    </source>
</evidence>
<feature type="compositionally biased region" description="Basic residues" evidence="1">
    <location>
        <begin position="336"/>
        <end position="348"/>
    </location>
</feature>
<organism evidence="3 4">
    <name type="scientific">Nonomuraea longispora</name>
    <dbReference type="NCBI Taxonomy" id="1848320"/>
    <lineage>
        <taxon>Bacteria</taxon>
        <taxon>Bacillati</taxon>
        <taxon>Actinomycetota</taxon>
        <taxon>Actinomycetes</taxon>
        <taxon>Streptosporangiales</taxon>
        <taxon>Streptosporangiaceae</taxon>
        <taxon>Nonomuraea</taxon>
    </lineage>
</organism>
<evidence type="ECO:0000256" key="2">
    <source>
        <dbReference type="SAM" id="Phobius"/>
    </source>
</evidence>
<feature type="region of interest" description="Disordered" evidence="1">
    <location>
        <begin position="402"/>
        <end position="458"/>
    </location>
</feature>
<name>A0A4R4NJ00_9ACTN</name>
<feature type="compositionally biased region" description="Polar residues" evidence="1">
    <location>
        <begin position="1"/>
        <end position="10"/>
    </location>
</feature>
<reference evidence="3 4" key="1">
    <citation type="submission" date="2019-02" db="EMBL/GenBank/DDBJ databases">
        <title>Draft genome sequences of novel Actinobacteria.</title>
        <authorList>
            <person name="Sahin N."/>
            <person name="Ay H."/>
            <person name="Saygin H."/>
        </authorList>
    </citation>
    <scope>NUCLEOTIDE SEQUENCE [LARGE SCALE GENOMIC DNA]</scope>
    <source>
        <strain evidence="3 4">KC201</strain>
    </source>
</reference>
<dbReference type="OrthoDB" id="4333663at2"/>
<keyword evidence="2" id="KW-0472">Membrane</keyword>
<gene>
    <name evidence="3" type="ORF">E1267_12665</name>
</gene>